<evidence type="ECO:0000313" key="1">
    <source>
        <dbReference type="EMBL" id="KAF2730339.1"/>
    </source>
</evidence>
<name>A0A9P4QSL5_9PLEO</name>
<accession>A0A9P4QSL5</accession>
<evidence type="ECO:0000313" key="2">
    <source>
        <dbReference type="Proteomes" id="UP000799444"/>
    </source>
</evidence>
<comment type="caution">
    <text evidence="1">The sequence shown here is derived from an EMBL/GenBank/DDBJ whole genome shotgun (WGS) entry which is preliminary data.</text>
</comment>
<proteinExistence type="predicted"/>
<sequence length="291" mass="33138">MSQCFAPSRHQVHEIHNIIASRGRGIPNELVLDIMRLARYWPEVTTESTEYLSLVDGEWSLENSAAHVYLWATMPAPPHVGEKIKIQEIEFTIASHDQTWTTESTKGSYQTSSWFEASIFRPIRCPPSNVSAPDRVLDLNTSSNKDPTCLVDHFHKHGWLMVKRSGSISANRQGEPRLGGKATEKIPMESSRMHCEEMKVDSTGRPEGLHSWWLQGNEVADTSIFDRMTKYHVTWGCARNDVYQGNEGAGRGEGFVDSLQQGDVVGIWMRIKRRGWENHCYGIRMTMRYSI</sequence>
<reference evidence="1" key="1">
    <citation type="journal article" date="2020" name="Stud. Mycol.">
        <title>101 Dothideomycetes genomes: a test case for predicting lifestyles and emergence of pathogens.</title>
        <authorList>
            <person name="Haridas S."/>
            <person name="Albert R."/>
            <person name="Binder M."/>
            <person name="Bloem J."/>
            <person name="Labutti K."/>
            <person name="Salamov A."/>
            <person name="Andreopoulos B."/>
            <person name="Baker S."/>
            <person name="Barry K."/>
            <person name="Bills G."/>
            <person name="Bluhm B."/>
            <person name="Cannon C."/>
            <person name="Castanera R."/>
            <person name="Culley D."/>
            <person name="Daum C."/>
            <person name="Ezra D."/>
            <person name="Gonzalez J."/>
            <person name="Henrissat B."/>
            <person name="Kuo A."/>
            <person name="Liang C."/>
            <person name="Lipzen A."/>
            <person name="Lutzoni F."/>
            <person name="Magnuson J."/>
            <person name="Mondo S."/>
            <person name="Nolan M."/>
            <person name="Ohm R."/>
            <person name="Pangilinan J."/>
            <person name="Park H.-J."/>
            <person name="Ramirez L."/>
            <person name="Alfaro M."/>
            <person name="Sun H."/>
            <person name="Tritt A."/>
            <person name="Yoshinaga Y."/>
            <person name="Zwiers L.-H."/>
            <person name="Turgeon B."/>
            <person name="Goodwin S."/>
            <person name="Spatafora J."/>
            <person name="Crous P."/>
            <person name="Grigoriev I."/>
        </authorList>
    </citation>
    <scope>NUCLEOTIDE SEQUENCE</scope>
    <source>
        <strain evidence="1">CBS 125425</strain>
    </source>
</reference>
<dbReference type="OrthoDB" id="66095at2759"/>
<dbReference type="AlphaFoldDB" id="A0A9P4QSL5"/>
<organism evidence="1 2">
    <name type="scientific">Polyplosphaeria fusca</name>
    <dbReference type="NCBI Taxonomy" id="682080"/>
    <lineage>
        <taxon>Eukaryota</taxon>
        <taxon>Fungi</taxon>
        <taxon>Dikarya</taxon>
        <taxon>Ascomycota</taxon>
        <taxon>Pezizomycotina</taxon>
        <taxon>Dothideomycetes</taxon>
        <taxon>Pleosporomycetidae</taxon>
        <taxon>Pleosporales</taxon>
        <taxon>Tetraplosphaeriaceae</taxon>
        <taxon>Polyplosphaeria</taxon>
    </lineage>
</organism>
<protein>
    <submittedName>
        <fullName evidence="1">Uncharacterized protein</fullName>
    </submittedName>
</protein>
<dbReference type="Proteomes" id="UP000799444">
    <property type="component" value="Unassembled WGS sequence"/>
</dbReference>
<keyword evidence="2" id="KW-1185">Reference proteome</keyword>
<gene>
    <name evidence="1" type="ORF">EJ04DRAFT_579955</name>
</gene>
<dbReference type="EMBL" id="ML996220">
    <property type="protein sequence ID" value="KAF2730339.1"/>
    <property type="molecule type" value="Genomic_DNA"/>
</dbReference>